<evidence type="ECO:0000313" key="5">
    <source>
        <dbReference type="EMBL" id="CAD5111264.1"/>
    </source>
</evidence>
<name>A0A7I8V6M0_9ANNE</name>
<sequence length="526" mass="61177">MASASTDVDFNKIVKQDQTLCAICHFSWVQKDARCLPCKDKVHIFCSDCLRQLAHNDESHAEGILFCPVCKMAHRWTEEGVASFPRLDLFNSNNDDDDDGNRLRMRSRTFVDAPPNHTRSYVEEIIVSVLRNLHNQEIQMIQKINETAANHMKKVREQRHKLLEEVLMFYDEKESELIDIIREFAAFEKFSKKVGETNKKVTKMKIRLNNKANSCFHRNIEFIKDSSLADFSIGLNKKEEEFKVSKELCRLPTGGRVCNTSFFNDTLYLLTEKFGGSLFFYKLLRYQMKTGIIESLHEWNNSIKIEYKLAVSVNIYLLTVGEIRVQRVTETEDDDGKFSCTFSTFYDIMRRKNDTTSFVHIIGYEKGIVLCCQDLDNIFTFKKIKDPVKQKWKISLNLPLLKIVDMRINSSQLFALFTENLHYIFDLNSGKILNKLKTSTGSPREVLGITKYRFCTKILFQSGCCLIGNDFVRLIDKTEDGVSSWSYKKIFDLYHTIEYGKCSEGIIAFLILDKWINTVYLKYIKC</sequence>
<comment type="caution">
    <text evidence="5">The sequence shown here is derived from an EMBL/GenBank/DDBJ whole genome shotgun (WGS) entry which is preliminary data.</text>
</comment>
<dbReference type="PROSITE" id="PS50089">
    <property type="entry name" value="ZF_RING_2"/>
    <property type="match status" value="1"/>
</dbReference>
<keyword evidence="1 3" id="KW-0479">Metal-binding</keyword>
<keyword evidence="6" id="KW-1185">Reference proteome</keyword>
<evidence type="ECO:0000256" key="1">
    <source>
        <dbReference type="ARBA" id="ARBA00022771"/>
    </source>
</evidence>
<dbReference type="Gene3D" id="3.30.40.10">
    <property type="entry name" value="Zinc/RING finger domain, C3HC4 (zinc finger)"/>
    <property type="match status" value="1"/>
</dbReference>
<evidence type="ECO:0000259" key="4">
    <source>
        <dbReference type="PROSITE" id="PS50089"/>
    </source>
</evidence>
<feature type="domain" description="RING-type" evidence="4">
    <location>
        <begin position="21"/>
        <end position="71"/>
    </location>
</feature>
<dbReference type="Proteomes" id="UP000549394">
    <property type="component" value="Unassembled WGS sequence"/>
</dbReference>
<dbReference type="GO" id="GO:0008270">
    <property type="term" value="F:zinc ion binding"/>
    <property type="evidence" value="ECO:0007669"/>
    <property type="project" value="UniProtKB-KW"/>
</dbReference>
<reference evidence="5 6" key="1">
    <citation type="submission" date="2020-08" db="EMBL/GenBank/DDBJ databases">
        <authorList>
            <person name="Hejnol A."/>
        </authorList>
    </citation>
    <scope>NUCLEOTIDE SEQUENCE [LARGE SCALE GENOMIC DNA]</scope>
</reference>
<keyword evidence="2" id="KW-0862">Zinc</keyword>
<organism evidence="5 6">
    <name type="scientific">Dimorphilus gyrociliatus</name>
    <dbReference type="NCBI Taxonomy" id="2664684"/>
    <lineage>
        <taxon>Eukaryota</taxon>
        <taxon>Metazoa</taxon>
        <taxon>Spiralia</taxon>
        <taxon>Lophotrochozoa</taxon>
        <taxon>Annelida</taxon>
        <taxon>Polychaeta</taxon>
        <taxon>Polychaeta incertae sedis</taxon>
        <taxon>Dinophilidae</taxon>
        <taxon>Dimorphilus</taxon>
    </lineage>
</organism>
<evidence type="ECO:0000256" key="2">
    <source>
        <dbReference type="ARBA" id="ARBA00022833"/>
    </source>
</evidence>
<accession>A0A7I8V6M0</accession>
<dbReference type="InterPro" id="IPR013083">
    <property type="entry name" value="Znf_RING/FYVE/PHD"/>
</dbReference>
<keyword evidence="1 3" id="KW-0863">Zinc-finger</keyword>
<dbReference type="InterPro" id="IPR001841">
    <property type="entry name" value="Znf_RING"/>
</dbReference>
<dbReference type="SUPFAM" id="SSF57850">
    <property type="entry name" value="RING/U-box"/>
    <property type="match status" value="1"/>
</dbReference>
<evidence type="ECO:0000313" key="6">
    <source>
        <dbReference type="Proteomes" id="UP000549394"/>
    </source>
</evidence>
<protein>
    <recommendedName>
        <fullName evidence="4">RING-type domain-containing protein</fullName>
    </recommendedName>
</protein>
<gene>
    <name evidence="5" type="ORF">DGYR_LOCUS585</name>
</gene>
<dbReference type="EMBL" id="CAJFCJ010000001">
    <property type="protein sequence ID" value="CAD5111264.1"/>
    <property type="molecule type" value="Genomic_DNA"/>
</dbReference>
<dbReference type="AlphaFoldDB" id="A0A7I8V6M0"/>
<proteinExistence type="predicted"/>
<evidence type="ECO:0000256" key="3">
    <source>
        <dbReference type="PROSITE-ProRule" id="PRU00175"/>
    </source>
</evidence>